<sequence length="165" mass="19103">MNDKMIKILLILSLIIYGVPIVNAEVGTKDSFFTTTDYQMYYSQNEKNPIKSIIIEKNQVYLIYQNAIEAEKWKNVDGAEILIEENACIVDIQVMENSSSVVTNKEAVSVLLFPIEISMDNEQQEMTIIYQNEALMRLKTATNWEKITDESGYRYDYVYKEGEVK</sequence>
<dbReference type="Proteomes" id="UP001315967">
    <property type="component" value="Chromosome"/>
</dbReference>
<proteinExistence type="predicted"/>
<name>A0ABY5P859_9LACT</name>
<dbReference type="EMBL" id="CP102453">
    <property type="protein sequence ID" value="UUX34928.1"/>
    <property type="molecule type" value="Genomic_DNA"/>
</dbReference>
<organism evidence="1 2">
    <name type="scientific">Fundicoccus culcitae</name>
    <dbReference type="NCBI Taxonomy" id="2969821"/>
    <lineage>
        <taxon>Bacteria</taxon>
        <taxon>Bacillati</taxon>
        <taxon>Bacillota</taxon>
        <taxon>Bacilli</taxon>
        <taxon>Lactobacillales</taxon>
        <taxon>Aerococcaceae</taxon>
        <taxon>Fundicoccus</taxon>
    </lineage>
</organism>
<dbReference type="RefSeq" id="WP_313794421.1">
    <property type="nucleotide sequence ID" value="NZ_CP102453.1"/>
</dbReference>
<evidence type="ECO:0008006" key="3">
    <source>
        <dbReference type="Google" id="ProtNLM"/>
    </source>
</evidence>
<evidence type="ECO:0000313" key="1">
    <source>
        <dbReference type="EMBL" id="UUX34928.1"/>
    </source>
</evidence>
<evidence type="ECO:0000313" key="2">
    <source>
        <dbReference type="Proteomes" id="UP001315967"/>
    </source>
</evidence>
<keyword evidence="2" id="KW-1185">Reference proteome</keyword>
<gene>
    <name evidence="1" type="ORF">NRE15_04590</name>
</gene>
<accession>A0ABY5P859</accession>
<protein>
    <recommendedName>
        <fullName evidence="3">MucBP domain-containing protein</fullName>
    </recommendedName>
</protein>
<reference evidence="1 2" key="1">
    <citation type="submission" date="2022-08" db="EMBL/GenBank/DDBJ databases">
        <title>Aerococcaceae sp. nov isolated from spoiled eye mask.</title>
        <authorList>
            <person name="Zhou G."/>
            <person name="Xie X.-B."/>
            <person name="Shi Q.-S."/>
            <person name="Wang Y.-S."/>
            <person name="Wen X."/>
            <person name="Peng H."/>
            <person name="Yang X.-J."/>
            <person name="Tao H.-B."/>
            <person name="Huang X.-M."/>
        </authorList>
    </citation>
    <scope>NUCLEOTIDE SEQUENCE [LARGE SCALE GENOMIC DNA]</scope>
    <source>
        <strain evidence="2">DM20194951</strain>
    </source>
</reference>